<keyword evidence="3 6" id="KW-0732">Signal</keyword>
<dbReference type="Gene3D" id="2.10.90.10">
    <property type="entry name" value="Cystine-knot cytokines"/>
    <property type="match status" value="1"/>
</dbReference>
<feature type="region of interest" description="Disordered" evidence="5">
    <location>
        <begin position="51"/>
        <end position="86"/>
    </location>
</feature>
<feature type="compositionally biased region" description="Polar residues" evidence="5">
    <location>
        <begin position="64"/>
        <end position="82"/>
    </location>
</feature>
<dbReference type="Pfam" id="PF03045">
    <property type="entry name" value="DAN"/>
    <property type="match status" value="1"/>
</dbReference>
<dbReference type="GO" id="GO:0038098">
    <property type="term" value="P:sequestering of BMP from receptor via BMP binding"/>
    <property type="evidence" value="ECO:0007669"/>
    <property type="project" value="TreeGrafter"/>
</dbReference>
<evidence type="ECO:0000256" key="1">
    <source>
        <dbReference type="ARBA" id="ARBA00004613"/>
    </source>
</evidence>
<gene>
    <name evidence="9" type="primary">LOC116298525</name>
</gene>
<feature type="signal peptide" evidence="6">
    <location>
        <begin position="1"/>
        <end position="26"/>
    </location>
</feature>
<protein>
    <submittedName>
        <fullName evidence="9">Gremlin-2-like</fullName>
    </submittedName>
</protein>
<dbReference type="GO" id="GO:0036122">
    <property type="term" value="F:BMP binding"/>
    <property type="evidence" value="ECO:0007669"/>
    <property type="project" value="TreeGrafter"/>
</dbReference>
<dbReference type="RefSeq" id="XP_031562882.1">
    <property type="nucleotide sequence ID" value="XM_031707022.1"/>
</dbReference>
<keyword evidence="4" id="KW-1015">Disulfide bond</keyword>
<evidence type="ECO:0000256" key="6">
    <source>
        <dbReference type="SAM" id="SignalP"/>
    </source>
</evidence>
<dbReference type="GO" id="GO:0005615">
    <property type="term" value="C:extracellular space"/>
    <property type="evidence" value="ECO:0007669"/>
    <property type="project" value="TreeGrafter"/>
</dbReference>
<evidence type="ECO:0000313" key="8">
    <source>
        <dbReference type="Proteomes" id="UP000515163"/>
    </source>
</evidence>
<dbReference type="KEGG" id="aten:116298525"/>
<feature type="chain" id="PRO_5028339993" evidence="6">
    <location>
        <begin position="27"/>
        <end position="196"/>
    </location>
</feature>
<comment type="subcellular location">
    <subcellularLocation>
        <location evidence="1">Secreted</location>
    </subcellularLocation>
</comment>
<evidence type="ECO:0000256" key="5">
    <source>
        <dbReference type="SAM" id="MobiDB-lite"/>
    </source>
</evidence>
<dbReference type="InParanoid" id="A0A6P8IBK2"/>
<accession>A0A6P8IBK2</accession>
<dbReference type="GO" id="GO:0048018">
    <property type="term" value="F:receptor ligand activity"/>
    <property type="evidence" value="ECO:0007669"/>
    <property type="project" value="TreeGrafter"/>
</dbReference>
<keyword evidence="2" id="KW-0964">Secreted</keyword>
<dbReference type="InterPro" id="IPR029034">
    <property type="entry name" value="Cystine-knot_cytokine"/>
</dbReference>
<feature type="domain" description="CTCK" evidence="7">
    <location>
        <begin position="113"/>
        <end position="191"/>
    </location>
</feature>
<dbReference type="PANTHER" id="PTHR15283">
    <property type="entry name" value="GREMLIN 1"/>
    <property type="match status" value="1"/>
</dbReference>
<dbReference type="GeneID" id="116298525"/>
<name>A0A6P8IBK2_ACTTE</name>
<dbReference type="OrthoDB" id="10061784at2759"/>
<dbReference type="AlphaFoldDB" id="A0A6P8IBK2"/>
<dbReference type="InterPro" id="IPR006207">
    <property type="entry name" value="Cys_knot_C"/>
</dbReference>
<evidence type="ECO:0000313" key="9">
    <source>
        <dbReference type="RefSeq" id="XP_031562882.1"/>
    </source>
</evidence>
<dbReference type="InterPro" id="IPR004133">
    <property type="entry name" value="DAN_dom"/>
</dbReference>
<dbReference type="GO" id="GO:0009887">
    <property type="term" value="P:animal organ morphogenesis"/>
    <property type="evidence" value="ECO:0007669"/>
    <property type="project" value="TreeGrafter"/>
</dbReference>
<dbReference type="SMART" id="SM00041">
    <property type="entry name" value="CT"/>
    <property type="match status" value="1"/>
</dbReference>
<dbReference type="PANTHER" id="PTHR15283:SF4">
    <property type="entry name" value="BURSICON"/>
    <property type="match status" value="1"/>
</dbReference>
<proteinExistence type="predicted"/>
<keyword evidence="8" id="KW-1185">Reference proteome</keyword>
<evidence type="ECO:0000259" key="7">
    <source>
        <dbReference type="SMART" id="SM00041"/>
    </source>
</evidence>
<evidence type="ECO:0000256" key="2">
    <source>
        <dbReference type="ARBA" id="ARBA00022525"/>
    </source>
</evidence>
<dbReference type="Proteomes" id="UP000515163">
    <property type="component" value="Unplaced"/>
</dbReference>
<reference evidence="9" key="1">
    <citation type="submission" date="2025-08" db="UniProtKB">
        <authorList>
            <consortium name="RefSeq"/>
        </authorList>
    </citation>
    <scope>IDENTIFICATION</scope>
    <source>
        <tissue evidence="9">Tentacle</tissue>
    </source>
</reference>
<organism evidence="8 9">
    <name type="scientific">Actinia tenebrosa</name>
    <name type="common">Australian red waratah sea anemone</name>
    <dbReference type="NCBI Taxonomy" id="6105"/>
    <lineage>
        <taxon>Eukaryota</taxon>
        <taxon>Metazoa</taxon>
        <taxon>Cnidaria</taxon>
        <taxon>Anthozoa</taxon>
        <taxon>Hexacorallia</taxon>
        <taxon>Actiniaria</taxon>
        <taxon>Actiniidae</taxon>
        <taxon>Actinia</taxon>
    </lineage>
</organism>
<evidence type="ECO:0000256" key="3">
    <source>
        <dbReference type="ARBA" id="ARBA00022729"/>
    </source>
</evidence>
<sequence>MLVVPKSKTGIIILLIVMLKASLNNGRSLSQDSLYSTNDLESQGSMRKVPLQNKFPLSPKNHMPSGTSVVVQPSSSSATSQKTHNKKFPLKGGSTLLVLPFLRTAIPKDWCKTRKFLQKIHHHGCNSTYITNNVCVGQCLSVFIPNHFVSCSYCTPVEKNVISVELKCPGLQKPVVKKVSIVKSCRCMPCRKNYPS</sequence>
<dbReference type="FunCoup" id="A0A6P8IBK2">
    <property type="interactions" value="221"/>
</dbReference>
<evidence type="ECO:0000256" key="4">
    <source>
        <dbReference type="ARBA" id="ARBA00023157"/>
    </source>
</evidence>